<proteinExistence type="predicted"/>
<dbReference type="EMBL" id="WSFO01000014">
    <property type="protein sequence ID" value="KAE9627240.1"/>
    <property type="molecule type" value="Genomic_DNA"/>
</dbReference>
<dbReference type="PANTHER" id="PTHR43537:SF5">
    <property type="entry name" value="UXU OPERON TRANSCRIPTIONAL REGULATOR"/>
    <property type="match status" value="1"/>
</dbReference>
<dbReference type="InterPro" id="IPR000524">
    <property type="entry name" value="Tscrpt_reg_HTH_GntR"/>
</dbReference>
<evidence type="ECO:0000256" key="3">
    <source>
        <dbReference type="ARBA" id="ARBA00023163"/>
    </source>
</evidence>
<dbReference type="InterPro" id="IPR008920">
    <property type="entry name" value="TF_FadR/GntR_C"/>
</dbReference>
<dbReference type="PROSITE" id="PS50949">
    <property type="entry name" value="HTH_GNTR"/>
    <property type="match status" value="1"/>
</dbReference>
<keyword evidence="1" id="KW-0805">Transcription regulation</keyword>
<organism evidence="5 6">
    <name type="scientific">Parasedimentitalea maritima</name>
    <dbReference type="NCBI Taxonomy" id="2578117"/>
    <lineage>
        <taxon>Bacteria</taxon>
        <taxon>Pseudomonadati</taxon>
        <taxon>Pseudomonadota</taxon>
        <taxon>Alphaproteobacteria</taxon>
        <taxon>Rhodobacterales</taxon>
        <taxon>Paracoccaceae</taxon>
        <taxon>Parasedimentitalea</taxon>
    </lineage>
</organism>
<dbReference type="SMART" id="SM00345">
    <property type="entry name" value="HTH_GNTR"/>
    <property type="match status" value="1"/>
</dbReference>
<dbReference type="Pfam" id="PF00392">
    <property type="entry name" value="GntR"/>
    <property type="match status" value="1"/>
</dbReference>
<evidence type="ECO:0000256" key="2">
    <source>
        <dbReference type="ARBA" id="ARBA00023125"/>
    </source>
</evidence>
<feature type="domain" description="HTH gntR-type" evidence="4">
    <location>
        <begin position="5"/>
        <end position="73"/>
    </location>
</feature>
<dbReference type="Proteomes" id="UP000441586">
    <property type="component" value="Unassembled WGS sequence"/>
</dbReference>
<evidence type="ECO:0000256" key="1">
    <source>
        <dbReference type="ARBA" id="ARBA00023015"/>
    </source>
</evidence>
<dbReference type="InterPro" id="IPR036390">
    <property type="entry name" value="WH_DNA-bd_sf"/>
</dbReference>
<dbReference type="Pfam" id="PF07729">
    <property type="entry name" value="FCD"/>
    <property type="match status" value="1"/>
</dbReference>
<comment type="caution">
    <text evidence="5">The sequence shown here is derived from an EMBL/GenBank/DDBJ whole genome shotgun (WGS) entry which is preliminary data.</text>
</comment>
<name>A0A6A4R796_9RHOB</name>
<dbReference type="Gene3D" id="1.20.120.530">
    <property type="entry name" value="GntR ligand-binding domain-like"/>
    <property type="match status" value="1"/>
</dbReference>
<evidence type="ECO:0000259" key="4">
    <source>
        <dbReference type="PROSITE" id="PS50949"/>
    </source>
</evidence>
<dbReference type="AlphaFoldDB" id="A0A6A4R796"/>
<protein>
    <submittedName>
        <fullName evidence="5">FCD domain-containing protein</fullName>
    </submittedName>
</protein>
<keyword evidence="3" id="KW-0804">Transcription</keyword>
<dbReference type="InterPro" id="IPR011711">
    <property type="entry name" value="GntR_C"/>
</dbReference>
<keyword evidence="2" id="KW-0238">DNA-binding</keyword>
<accession>A0A6A4R796</accession>
<dbReference type="CDD" id="cd07377">
    <property type="entry name" value="WHTH_GntR"/>
    <property type="match status" value="1"/>
</dbReference>
<evidence type="ECO:0000313" key="5">
    <source>
        <dbReference type="EMBL" id="KAE9627240.1"/>
    </source>
</evidence>
<dbReference type="InterPro" id="IPR036388">
    <property type="entry name" value="WH-like_DNA-bd_sf"/>
</dbReference>
<dbReference type="SUPFAM" id="SSF46785">
    <property type="entry name" value="Winged helix' DNA-binding domain"/>
    <property type="match status" value="1"/>
</dbReference>
<dbReference type="GO" id="GO:0003677">
    <property type="term" value="F:DNA binding"/>
    <property type="evidence" value="ECO:0007669"/>
    <property type="project" value="UniProtKB-KW"/>
</dbReference>
<dbReference type="PANTHER" id="PTHR43537">
    <property type="entry name" value="TRANSCRIPTIONAL REGULATOR, GNTR FAMILY"/>
    <property type="match status" value="1"/>
</dbReference>
<reference evidence="5 6" key="1">
    <citation type="submission" date="2019-12" db="EMBL/GenBank/DDBJ databases">
        <authorList>
            <person name="Zhang Y.-J."/>
        </authorList>
    </citation>
    <scope>NUCLEOTIDE SEQUENCE [LARGE SCALE GENOMIC DNA]</scope>
    <source>
        <strain evidence="5 6">H18S-6</strain>
    </source>
</reference>
<dbReference type="Gene3D" id="1.10.10.10">
    <property type="entry name" value="Winged helix-like DNA-binding domain superfamily/Winged helix DNA-binding domain"/>
    <property type="match status" value="1"/>
</dbReference>
<dbReference type="SUPFAM" id="SSF48008">
    <property type="entry name" value="GntR ligand-binding domain-like"/>
    <property type="match status" value="1"/>
</dbReference>
<dbReference type="SMART" id="SM00895">
    <property type="entry name" value="FCD"/>
    <property type="match status" value="1"/>
</dbReference>
<dbReference type="RefSeq" id="WP_157024183.1">
    <property type="nucleotide sequence ID" value="NZ_WSFO01000014.1"/>
</dbReference>
<dbReference type="PRINTS" id="PR00035">
    <property type="entry name" value="HTHGNTR"/>
</dbReference>
<evidence type="ECO:0000313" key="6">
    <source>
        <dbReference type="Proteomes" id="UP000441586"/>
    </source>
</evidence>
<dbReference type="GO" id="GO:0003700">
    <property type="term" value="F:DNA-binding transcription factor activity"/>
    <property type="evidence" value="ECO:0007669"/>
    <property type="project" value="InterPro"/>
</dbReference>
<gene>
    <name evidence="5" type="ORF">GP644_20380</name>
</gene>
<sequence>MIERTPVSQAIARQLQEMIQSGKLSSAERLPSQRVLSEQLGVSRPSLREALMTLETLGLIRTYPGRGTFVTDPQDMPAANSTQWRYTDDYGMADVFEVRLLLEGQLARHAAETSTLDDISLLTAATDKMEAAWAQGDLIANVDEDLEFHQIIAGKSRNSLLLQTYTSLSAMVMETQRQPIPFTALDRMASSIAEHRAIIAALNARDADAAQTAMVEHIRNTAACAGISI</sequence>